<dbReference type="Proteomes" id="UP001419268">
    <property type="component" value="Unassembled WGS sequence"/>
</dbReference>
<evidence type="ECO:0000313" key="2">
    <source>
        <dbReference type="EMBL" id="KAK9104298.1"/>
    </source>
</evidence>
<dbReference type="EMBL" id="JBBNAG010000009">
    <property type="protein sequence ID" value="KAK9104298.1"/>
    <property type="molecule type" value="Genomic_DNA"/>
</dbReference>
<accession>A0AAP0F7Z9</accession>
<keyword evidence="1" id="KW-0472">Membrane</keyword>
<feature type="transmembrane region" description="Helical" evidence="1">
    <location>
        <begin position="12"/>
        <end position="31"/>
    </location>
</feature>
<evidence type="ECO:0000256" key="1">
    <source>
        <dbReference type="SAM" id="Phobius"/>
    </source>
</evidence>
<comment type="caution">
    <text evidence="2">The sequence shown here is derived from an EMBL/GenBank/DDBJ whole genome shotgun (WGS) entry which is preliminary data.</text>
</comment>
<evidence type="ECO:0000313" key="3">
    <source>
        <dbReference type="Proteomes" id="UP001419268"/>
    </source>
</evidence>
<keyword evidence="1" id="KW-0812">Transmembrane</keyword>
<protein>
    <submittedName>
        <fullName evidence="2">Uncharacterized protein</fullName>
    </submittedName>
</protein>
<keyword evidence="3" id="KW-1185">Reference proteome</keyword>
<organism evidence="2 3">
    <name type="scientific">Stephania cephalantha</name>
    <dbReference type="NCBI Taxonomy" id="152367"/>
    <lineage>
        <taxon>Eukaryota</taxon>
        <taxon>Viridiplantae</taxon>
        <taxon>Streptophyta</taxon>
        <taxon>Embryophyta</taxon>
        <taxon>Tracheophyta</taxon>
        <taxon>Spermatophyta</taxon>
        <taxon>Magnoliopsida</taxon>
        <taxon>Ranunculales</taxon>
        <taxon>Menispermaceae</taxon>
        <taxon>Menispermoideae</taxon>
        <taxon>Cissampelideae</taxon>
        <taxon>Stephania</taxon>
    </lineage>
</organism>
<name>A0AAP0F7Z9_9MAGN</name>
<keyword evidence="1" id="KW-1133">Transmembrane helix</keyword>
<dbReference type="AlphaFoldDB" id="A0AAP0F7Z9"/>
<gene>
    <name evidence="2" type="ORF">Scep_021142</name>
</gene>
<reference evidence="2 3" key="1">
    <citation type="submission" date="2024-01" db="EMBL/GenBank/DDBJ databases">
        <title>Genome assemblies of Stephania.</title>
        <authorList>
            <person name="Yang L."/>
        </authorList>
    </citation>
    <scope>NUCLEOTIDE SEQUENCE [LARGE SCALE GENOMIC DNA]</scope>
    <source>
        <strain evidence="2">JXDWG</strain>
        <tissue evidence="2">Leaf</tissue>
    </source>
</reference>
<sequence>MLAEIIGLRIRLFGFYLFMSIGIHFASLEVVNRISKSDKSKVRCGTDQRPPKTTNLRFVAEQINDHIRRQETDFDVAESEQRNCRTTDIRVDGVDDGQIAKAT</sequence>
<proteinExistence type="predicted"/>